<dbReference type="AlphaFoldDB" id="A0A0A9WFV9"/>
<dbReference type="PANTHER" id="PTHR24559:SF444">
    <property type="entry name" value="REVERSE TRANSCRIPTASE DOMAIN-CONTAINING PROTEIN"/>
    <property type="match status" value="1"/>
</dbReference>
<evidence type="ECO:0000313" key="1">
    <source>
        <dbReference type="EMBL" id="JAG06634.1"/>
    </source>
</evidence>
<dbReference type="PANTHER" id="PTHR24559">
    <property type="entry name" value="TRANSPOSON TY3-I GAG-POL POLYPROTEIN"/>
    <property type="match status" value="1"/>
</dbReference>
<organism evidence="1">
    <name type="scientific">Lygus hesperus</name>
    <name type="common">Western plant bug</name>
    <dbReference type="NCBI Taxonomy" id="30085"/>
    <lineage>
        <taxon>Eukaryota</taxon>
        <taxon>Metazoa</taxon>
        <taxon>Ecdysozoa</taxon>
        <taxon>Arthropoda</taxon>
        <taxon>Hexapoda</taxon>
        <taxon>Insecta</taxon>
        <taxon>Pterygota</taxon>
        <taxon>Neoptera</taxon>
        <taxon>Paraneoptera</taxon>
        <taxon>Hemiptera</taxon>
        <taxon>Heteroptera</taxon>
        <taxon>Panheteroptera</taxon>
        <taxon>Cimicomorpha</taxon>
        <taxon>Miridae</taxon>
        <taxon>Mirini</taxon>
        <taxon>Lygus</taxon>
    </lineage>
</organism>
<proteinExistence type="predicted"/>
<sequence length="147" mass="16530">MPYHMLVSEYIEGLPNHETNLGLGEELLPQQLNDVKQFIAEFADIFAKDATDLGQIEGCSHDIDVGTNHPIRQAPRCIPPARRGEVDKLEAEMEQHGIIEPTKSLWASPIVLVKKKDGSTRFCIDYCQLNDITKKDSHPLPKVDELI</sequence>
<dbReference type="SUPFAM" id="SSF56672">
    <property type="entry name" value="DNA/RNA polymerases"/>
    <property type="match status" value="1"/>
</dbReference>
<protein>
    <submittedName>
        <fullName evidence="1">Transposon Ty3-I Gag-Pol polyprotein</fullName>
    </submittedName>
</protein>
<dbReference type="InterPro" id="IPR043502">
    <property type="entry name" value="DNA/RNA_pol_sf"/>
</dbReference>
<accession>A0A0A9WFV9</accession>
<name>A0A0A9WFV9_LYGHE</name>
<reference evidence="1" key="2">
    <citation type="submission" date="2014-07" db="EMBL/GenBank/DDBJ databases">
        <authorList>
            <person name="Hull J."/>
        </authorList>
    </citation>
    <scope>NUCLEOTIDE SEQUENCE</scope>
</reference>
<gene>
    <name evidence="1" type="primary">TY3B-I_19</name>
    <name evidence="1" type="ORF">CM83_15066</name>
</gene>
<dbReference type="EMBL" id="GBHO01036970">
    <property type="protein sequence ID" value="JAG06634.1"/>
    <property type="molecule type" value="Transcribed_RNA"/>
</dbReference>
<dbReference type="GO" id="GO:0071897">
    <property type="term" value="P:DNA biosynthetic process"/>
    <property type="evidence" value="ECO:0007669"/>
    <property type="project" value="UniProtKB-ARBA"/>
</dbReference>
<dbReference type="Gene3D" id="3.10.10.10">
    <property type="entry name" value="HIV Type 1 Reverse Transcriptase, subunit A, domain 1"/>
    <property type="match status" value="1"/>
</dbReference>
<reference evidence="1" key="1">
    <citation type="journal article" date="2014" name="PLoS ONE">
        <title>Transcriptome-Based Identification of ABC Transporters in the Western Tarnished Plant Bug Lygus hesperus.</title>
        <authorList>
            <person name="Hull J.J."/>
            <person name="Chaney K."/>
            <person name="Geib S.M."/>
            <person name="Fabrick J.A."/>
            <person name="Brent C.S."/>
            <person name="Walsh D."/>
            <person name="Lavine L.C."/>
        </authorList>
    </citation>
    <scope>NUCLEOTIDE SEQUENCE</scope>
</reference>
<dbReference type="InterPro" id="IPR053134">
    <property type="entry name" value="RNA-dir_DNA_polymerase"/>
</dbReference>